<gene>
    <name evidence="1" type="ORF">C8046_13745</name>
</gene>
<dbReference type="Proteomes" id="UP000245166">
    <property type="component" value="Unassembled WGS sequence"/>
</dbReference>
<sequence length="166" mass="18221">MPLSYLSELPHLTARQLRAHVLETPPPPSSEEVREELQGELDRVDSTGKDLCHLMGMTSTWGNARWEAGPTPDVLVPTFRVVVQGGVPTEEVIALIVRRLTKHGWSGGVASHEPILRLDAQRAAFAMRLTADNGQVRLKVDAAPVRLGRTLATWVLAGVYEEDEIA</sequence>
<accession>A0A2U1ZX43</accession>
<dbReference type="OrthoDB" id="9852730at2"/>
<dbReference type="EMBL" id="PYHR01000002">
    <property type="protein sequence ID" value="PWD51549.1"/>
    <property type="molecule type" value="Genomic_DNA"/>
</dbReference>
<dbReference type="RefSeq" id="WP_109229928.1">
    <property type="nucleotide sequence ID" value="NZ_PYHR01000002.1"/>
</dbReference>
<organism evidence="1 2">
    <name type="scientific">Serinibacter arcticus</name>
    <dbReference type="NCBI Taxonomy" id="1655435"/>
    <lineage>
        <taxon>Bacteria</taxon>
        <taxon>Bacillati</taxon>
        <taxon>Actinomycetota</taxon>
        <taxon>Actinomycetes</taxon>
        <taxon>Micrococcales</taxon>
        <taxon>Beutenbergiaceae</taxon>
        <taxon>Serinibacter</taxon>
    </lineage>
</organism>
<comment type="caution">
    <text evidence="1">The sequence shown here is derived from an EMBL/GenBank/DDBJ whole genome shotgun (WGS) entry which is preliminary data.</text>
</comment>
<evidence type="ECO:0000313" key="1">
    <source>
        <dbReference type="EMBL" id="PWD51549.1"/>
    </source>
</evidence>
<reference evidence="1 2" key="1">
    <citation type="submission" date="2018-03" db="EMBL/GenBank/DDBJ databases">
        <title>Genome assembly of novel Miniimonas species PCH200.</title>
        <authorList>
            <person name="Thakur V."/>
            <person name="Kumar V."/>
            <person name="Singh D."/>
        </authorList>
    </citation>
    <scope>NUCLEOTIDE SEQUENCE [LARGE SCALE GENOMIC DNA]</scope>
    <source>
        <strain evidence="1 2">PCH200</strain>
    </source>
</reference>
<name>A0A2U1ZX43_9MICO</name>
<proteinExistence type="predicted"/>
<keyword evidence="2" id="KW-1185">Reference proteome</keyword>
<evidence type="ECO:0000313" key="2">
    <source>
        <dbReference type="Proteomes" id="UP000245166"/>
    </source>
</evidence>
<dbReference type="AlphaFoldDB" id="A0A2U1ZX43"/>
<protein>
    <submittedName>
        <fullName evidence="1">Uncharacterized protein</fullName>
    </submittedName>
</protein>